<organism evidence="3 4">
    <name type="scientific">Pseudonocardia ailaonensis</name>
    <dbReference type="NCBI Taxonomy" id="367279"/>
    <lineage>
        <taxon>Bacteria</taxon>
        <taxon>Bacillati</taxon>
        <taxon>Actinomycetota</taxon>
        <taxon>Actinomycetes</taxon>
        <taxon>Pseudonocardiales</taxon>
        <taxon>Pseudonocardiaceae</taxon>
        <taxon>Pseudonocardia</taxon>
    </lineage>
</organism>
<reference evidence="3 4" key="1">
    <citation type="journal article" date="2019" name="Int. J. Syst. Evol. Microbiol.">
        <title>The Global Catalogue of Microorganisms (GCM) 10K type strain sequencing project: providing services to taxonomists for standard genome sequencing and annotation.</title>
        <authorList>
            <consortium name="The Broad Institute Genomics Platform"/>
            <consortium name="The Broad Institute Genome Sequencing Center for Infectious Disease"/>
            <person name="Wu L."/>
            <person name="Ma J."/>
        </authorList>
    </citation>
    <scope>NUCLEOTIDE SEQUENCE [LARGE SCALE GENOMIC DNA]</scope>
    <source>
        <strain evidence="3 4">JCM 16009</strain>
    </source>
</reference>
<dbReference type="Gene3D" id="2.120.10.30">
    <property type="entry name" value="TolB, C-terminal domain"/>
    <property type="match status" value="1"/>
</dbReference>
<dbReference type="RefSeq" id="WP_344420103.1">
    <property type="nucleotide sequence ID" value="NZ_BAAAQK010000017.1"/>
</dbReference>
<dbReference type="InterPro" id="IPR013658">
    <property type="entry name" value="SGL"/>
</dbReference>
<dbReference type="Proteomes" id="UP001500449">
    <property type="component" value="Unassembled WGS sequence"/>
</dbReference>
<name>A0ABN2NAU4_9PSEU</name>
<dbReference type="PANTHER" id="PTHR10907">
    <property type="entry name" value="REGUCALCIN"/>
    <property type="match status" value="1"/>
</dbReference>
<dbReference type="PANTHER" id="PTHR10907:SF47">
    <property type="entry name" value="REGUCALCIN"/>
    <property type="match status" value="1"/>
</dbReference>
<dbReference type="PRINTS" id="PR01790">
    <property type="entry name" value="SMP30FAMILY"/>
</dbReference>
<evidence type="ECO:0000256" key="1">
    <source>
        <dbReference type="ARBA" id="ARBA00008853"/>
    </source>
</evidence>
<comment type="similarity">
    <text evidence="1">Belongs to the SMP-30/CGR1 family.</text>
</comment>
<dbReference type="InterPro" id="IPR005511">
    <property type="entry name" value="SMP-30"/>
</dbReference>
<comment type="caution">
    <text evidence="3">The sequence shown here is derived from an EMBL/GenBank/DDBJ whole genome shotgun (WGS) entry which is preliminary data.</text>
</comment>
<dbReference type="InterPro" id="IPR011042">
    <property type="entry name" value="6-blade_b-propeller_TolB-like"/>
</dbReference>
<accession>A0ABN2NAU4</accession>
<protein>
    <recommendedName>
        <fullName evidence="2">SMP-30/Gluconolactonase/LRE-like region domain-containing protein</fullName>
    </recommendedName>
</protein>
<dbReference type="SUPFAM" id="SSF63829">
    <property type="entry name" value="Calcium-dependent phosphotriesterase"/>
    <property type="match status" value="1"/>
</dbReference>
<evidence type="ECO:0000259" key="2">
    <source>
        <dbReference type="Pfam" id="PF08450"/>
    </source>
</evidence>
<evidence type="ECO:0000313" key="3">
    <source>
        <dbReference type="EMBL" id="GAA1858884.1"/>
    </source>
</evidence>
<sequence length="301" mass="31849">MNFEMITCGYGMLEAPRVDRRGVLHFSDLYEGGVHRWSPDGHLDVVLRGRQHIGGIVLNEGGGLVVSGSTQPLAFWDGSSSETRVLLEEFDGTPVGYVNDIEADARGSVWGGTVNLALPSTTEAARAIVAGLVAAPHAVGPAPSIVFRADPDGTVEKLWEEGTIANGLAFSPDGQRLYQCDTLTGVYAFDITADRRLANRQFFGKVPEGGNNGLAVDVEGGVWVAAVGGGSIIRFGPDAVIDEVIDVPARGVMSLEFGGADGQDLFVVTSDNTVRPDQEGAVFRARSDIPGLPGHRSRYPS</sequence>
<feature type="domain" description="SMP-30/Gluconolactonase/LRE-like region" evidence="2">
    <location>
        <begin position="14"/>
        <end position="270"/>
    </location>
</feature>
<dbReference type="EMBL" id="BAAAQK010000017">
    <property type="protein sequence ID" value="GAA1858884.1"/>
    <property type="molecule type" value="Genomic_DNA"/>
</dbReference>
<proteinExistence type="inferred from homology"/>
<gene>
    <name evidence="3" type="ORF">GCM10009836_43890</name>
</gene>
<keyword evidence="4" id="KW-1185">Reference proteome</keyword>
<evidence type="ECO:0000313" key="4">
    <source>
        <dbReference type="Proteomes" id="UP001500449"/>
    </source>
</evidence>
<dbReference type="Pfam" id="PF08450">
    <property type="entry name" value="SGL"/>
    <property type="match status" value="1"/>
</dbReference>